<reference evidence="1 4" key="1">
    <citation type="journal article" date="2015" name="ISME J.">
        <title>Elemental sulfur and acetate can support life of a novel strictly anaerobic haloarchaeon.</title>
        <authorList>
            <person name="Sorokin D.Y."/>
            <person name="Kublanov I.V."/>
            <person name="Gavrilov S.N."/>
            <person name="Rojo D."/>
            <person name="Roman P."/>
            <person name="Golyshin P.N."/>
            <person name="Slepak V.Z."/>
            <person name="Smedile F."/>
            <person name="Ferrer M."/>
            <person name="Messina E."/>
            <person name="La Cono V."/>
            <person name="Yakimov M.M."/>
        </authorList>
    </citation>
    <scope>NUCLEOTIDE SEQUENCE [LARGE SCALE GENOMIC DNA]</scope>
    <source>
        <strain evidence="1 4">HSR2</strain>
    </source>
</reference>
<dbReference type="AlphaFoldDB" id="A0A0F7PB34"/>
<dbReference type="HOGENOM" id="CLU_2802062_0_0_2"/>
<reference evidence="3" key="2">
    <citation type="submission" date="2015-05" db="EMBL/GenBank/DDBJ databases">
        <title>Complete genome sequence of Halanaeroarchaeum sulfurireducens type strain M27-SA2, a sulfate-reducer haloarchaeon from marine anoxic lake Medee.</title>
        <authorList>
            <person name="Messina E."/>
            <person name="Kublanov I.V."/>
            <person name="Toshchakov S."/>
            <person name="Arcadi E."/>
            <person name="La Spada G."/>
            <person name="La Cono V."/>
            <person name="Yakimov M.M."/>
        </authorList>
    </citation>
    <scope>NUCLEOTIDE SEQUENCE [LARGE SCALE GENOMIC DNA]</scope>
    <source>
        <strain evidence="3">M27-SA2</strain>
    </source>
</reference>
<dbReference type="KEGG" id="hsu:HLASF_0343"/>
<dbReference type="EMBL" id="CP011564">
    <property type="protein sequence ID" value="ALG81251.1"/>
    <property type="molecule type" value="Genomic_DNA"/>
</dbReference>
<dbReference type="STRING" id="1604004.HLASA_0342"/>
<dbReference type="Proteomes" id="UP000069906">
    <property type="component" value="Chromosome"/>
</dbReference>
<evidence type="ECO:0000313" key="4">
    <source>
        <dbReference type="Proteomes" id="UP000069906"/>
    </source>
</evidence>
<dbReference type="EMBL" id="CP008874">
    <property type="protein sequence ID" value="AKH96849.1"/>
    <property type="molecule type" value="Genomic_DNA"/>
</dbReference>
<evidence type="ECO:0000313" key="1">
    <source>
        <dbReference type="EMBL" id="AKH96849.1"/>
    </source>
</evidence>
<proteinExistence type="predicted"/>
<accession>A0A0F7PB34</accession>
<evidence type="ECO:0000313" key="2">
    <source>
        <dbReference type="EMBL" id="ALG81251.1"/>
    </source>
</evidence>
<keyword evidence="4" id="KW-1185">Reference proteome</keyword>
<sequence>MDRMSGIDGAGPADVASRARMVVDLVKSIVPPRTSRNFAIGYRNPGMTKTGALFGVVGSGGRHGEEE</sequence>
<name>A0A0F7PB34_9EURY</name>
<protein>
    <submittedName>
        <fullName evidence="1">Uncharacterized protein</fullName>
    </submittedName>
</protein>
<organism evidence="1 4">
    <name type="scientific">Halanaeroarchaeum sulfurireducens</name>
    <dbReference type="NCBI Taxonomy" id="1604004"/>
    <lineage>
        <taxon>Archaea</taxon>
        <taxon>Methanobacteriati</taxon>
        <taxon>Methanobacteriota</taxon>
        <taxon>Stenosarchaea group</taxon>
        <taxon>Halobacteria</taxon>
        <taxon>Halobacteriales</taxon>
        <taxon>Halobacteriaceae</taxon>
        <taxon>Halanaeroarchaeum</taxon>
    </lineage>
</organism>
<reference evidence="2 3" key="3">
    <citation type="journal article" date="2016" name="Stand. Genomic Sci.">
        <title>Complete genome sequence of 'Halanaeroarchaeum sulfurireducens' M27-SA2, a sulfur-reducing and acetate-oxidizing haloarchaeon from the deep-sea hypersaline anoxic lake Medee.</title>
        <authorList>
            <person name="Messina E."/>
            <person name="Sorokin D.Y."/>
            <person name="Kublanov I.V."/>
            <person name="Toshchakov S."/>
            <person name="Lopatina A."/>
            <person name="Arcadi E."/>
            <person name="Smedile F."/>
            <person name="La Spada G."/>
            <person name="La Cono V."/>
            <person name="Yakimov M.M."/>
        </authorList>
    </citation>
    <scope>NUCLEOTIDE SEQUENCE [LARGE SCALE GENOMIC DNA]</scope>
    <source>
        <strain evidence="2 3">M27-SA2</strain>
    </source>
</reference>
<dbReference type="Proteomes" id="UP000060390">
    <property type="component" value="Chromosome"/>
</dbReference>
<gene>
    <name evidence="2" type="ORF">HLASA_0342</name>
    <name evidence="1" type="ORF">HLASF_0343</name>
</gene>
<evidence type="ECO:0000313" key="3">
    <source>
        <dbReference type="Proteomes" id="UP000060390"/>
    </source>
</evidence>
<dbReference type="KEGG" id="hsf:HLASA_0342"/>